<evidence type="ECO:0000259" key="1">
    <source>
        <dbReference type="PROSITE" id="PS50011"/>
    </source>
</evidence>
<dbReference type="GO" id="GO:0005524">
    <property type="term" value="F:ATP binding"/>
    <property type="evidence" value="ECO:0007669"/>
    <property type="project" value="InterPro"/>
</dbReference>
<gene>
    <name evidence="2" type="ORF">PGLA1383_LOCUS2549</name>
</gene>
<protein>
    <recommendedName>
        <fullName evidence="1">Protein kinase domain-containing protein</fullName>
    </recommendedName>
</protein>
<dbReference type="Pfam" id="PF00069">
    <property type="entry name" value="Pkinase"/>
    <property type="match status" value="1"/>
</dbReference>
<organism evidence="2 3">
    <name type="scientific">Polarella glacialis</name>
    <name type="common">Dinoflagellate</name>
    <dbReference type="NCBI Taxonomy" id="89957"/>
    <lineage>
        <taxon>Eukaryota</taxon>
        <taxon>Sar</taxon>
        <taxon>Alveolata</taxon>
        <taxon>Dinophyceae</taxon>
        <taxon>Suessiales</taxon>
        <taxon>Suessiaceae</taxon>
        <taxon>Polarella</taxon>
    </lineage>
</organism>
<dbReference type="Proteomes" id="UP000654075">
    <property type="component" value="Unassembled WGS sequence"/>
</dbReference>
<dbReference type="EMBL" id="CAJNNV010000797">
    <property type="protein sequence ID" value="CAE8583593.1"/>
    <property type="molecule type" value="Genomic_DNA"/>
</dbReference>
<dbReference type="PROSITE" id="PS50011">
    <property type="entry name" value="PROTEIN_KINASE_DOM"/>
    <property type="match status" value="1"/>
</dbReference>
<dbReference type="Gene3D" id="3.30.200.20">
    <property type="entry name" value="Phosphorylase Kinase, domain 1"/>
    <property type="match status" value="1"/>
</dbReference>
<dbReference type="PANTHER" id="PTHR24347">
    <property type="entry name" value="SERINE/THREONINE-PROTEIN KINASE"/>
    <property type="match status" value="1"/>
</dbReference>
<keyword evidence="3" id="KW-1185">Reference proteome</keyword>
<evidence type="ECO:0000313" key="3">
    <source>
        <dbReference type="Proteomes" id="UP000654075"/>
    </source>
</evidence>
<evidence type="ECO:0000313" key="2">
    <source>
        <dbReference type="EMBL" id="CAE8583593.1"/>
    </source>
</evidence>
<dbReference type="AlphaFoldDB" id="A0A813D5I1"/>
<dbReference type="Gene3D" id="1.10.510.10">
    <property type="entry name" value="Transferase(Phosphotransferase) domain 1"/>
    <property type="match status" value="1"/>
</dbReference>
<comment type="caution">
    <text evidence="2">The sequence shown here is derived from an EMBL/GenBank/DDBJ whole genome shotgun (WGS) entry which is preliminary data.</text>
</comment>
<dbReference type="SMART" id="SM00220">
    <property type="entry name" value="S_TKc"/>
    <property type="match status" value="1"/>
</dbReference>
<accession>A0A813D5I1</accession>
<dbReference type="GO" id="GO:0004672">
    <property type="term" value="F:protein kinase activity"/>
    <property type="evidence" value="ECO:0007669"/>
    <property type="project" value="InterPro"/>
</dbReference>
<reference evidence="2" key="1">
    <citation type="submission" date="2021-02" db="EMBL/GenBank/DDBJ databases">
        <authorList>
            <person name="Dougan E. K."/>
            <person name="Rhodes N."/>
            <person name="Thang M."/>
            <person name="Chan C."/>
        </authorList>
    </citation>
    <scope>NUCLEOTIDE SEQUENCE</scope>
</reference>
<dbReference type="SUPFAM" id="SSF56112">
    <property type="entry name" value="Protein kinase-like (PK-like)"/>
    <property type="match status" value="1"/>
</dbReference>
<name>A0A813D5I1_POLGL</name>
<dbReference type="OrthoDB" id="417715at2759"/>
<dbReference type="InterPro" id="IPR011009">
    <property type="entry name" value="Kinase-like_dom_sf"/>
</dbReference>
<dbReference type="InterPro" id="IPR000719">
    <property type="entry name" value="Prot_kinase_dom"/>
</dbReference>
<feature type="domain" description="Protein kinase" evidence="1">
    <location>
        <begin position="219"/>
        <end position="518"/>
    </location>
</feature>
<proteinExistence type="predicted"/>
<sequence>MTQTWMNLRFATIRPSDFEDKVHFHCMANLAPQPAFAGMWTVHRRGETDFSPMSPIPHVKDKRAIILFANPTDQLQVAALKEFVQGMDAAGTDAPPMFWAAHTVAPEVRPHNAVIEPTPRDGQSLVTGLMEVGIDGIISGEPAGFALALAIRMQVHKAEIAAKTMTEAVYERRRRAQDFNYLKEYQECALWDYLRNRLAPTIPPCDASLGSGELRNLDGWTFGSCRQTACGEVYRLNRRRQDGNALGATGSSGSRCRESAKMVTKANIRGMSSIMGLKRMIDVMWTVSCEKWQHPNVIRLKEVYHSPAHIILRMEYGGAGSLYARLCRRSKSGSSQRPLSFAKTSQMMQQVVRAVTHLHLGPKVCHRDIKPENFDLHEALDTVTLKLTGFELAIVQALGLQPEESAQDDNFISSLHFAVAMEAATMTLRVAEPLESMKQGSTLGEWFMAAWPGREGGQRKPPKGLRAELLLTDLASLWWLWTRVAKPDNATPMVDGMLSVNPQDRWSAIDVKLAAEYDQRGCFGKFYSCPNYFTTKCPYKESYVEKTPAEEQDVGTYAPEEKEWNCCEPRAESGEIEASRISGFTPESVVTPQTYNQGVPSSILASAFREFIQVEGPGDSHSTTIAAMAARSNSNMGDVDPWFCSRTRRL</sequence>